<reference evidence="1 2" key="2">
    <citation type="submission" date="2008-10" db="EMBL/GenBank/DDBJ databases">
        <authorList>
            <person name="Fulton L."/>
            <person name="Clifton S."/>
            <person name="Fulton B."/>
            <person name="Xu J."/>
            <person name="Minx P."/>
            <person name="Pepin K.H."/>
            <person name="Johnson M."/>
            <person name="Bhonagiri V."/>
            <person name="Nash W.E."/>
            <person name="Mardis E.R."/>
            <person name="Wilson R.K."/>
        </authorList>
    </citation>
    <scope>NUCLEOTIDE SEQUENCE [LARGE SCALE GENOMIC DNA]</scope>
    <source>
        <strain evidence="1 2">DSM 30120</strain>
    </source>
</reference>
<evidence type="ECO:0000313" key="2">
    <source>
        <dbReference type="Proteomes" id="UP000003729"/>
    </source>
</evidence>
<accession>B6XJT7</accession>
<gene>
    <name evidence="1" type="ORF">PROVALCAL_03645</name>
</gene>
<evidence type="ECO:0000313" key="1">
    <source>
        <dbReference type="EMBL" id="EEB44294.1"/>
    </source>
</evidence>
<proteinExistence type="predicted"/>
<comment type="caution">
    <text evidence="1">The sequence shown here is derived from an EMBL/GenBank/DDBJ whole genome shotgun (WGS) entry which is preliminary data.</text>
</comment>
<sequence>MTRMELFLRLYLNIRALFLEEKRVKEESSNGGYRRGIFKYKKGELSARLIITK</sequence>
<reference evidence="1 2" key="1">
    <citation type="submission" date="2008-10" db="EMBL/GenBank/DDBJ databases">
        <title>Draft genome sequence of Providencia alcalifaciens (DSM 30120).</title>
        <authorList>
            <person name="Sudarsanam P."/>
            <person name="Ley R."/>
            <person name="Guruge J."/>
            <person name="Turnbaugh P.J."/>
            <person name="Mahowald M."/>
            <person name="Liep D."/>
            <person name="Gordon J."/>
        </authorList>
    </citation>
    <scope>NUCLEOTIDE SEQUENCE [LARGE SCALE GENOMIC DNA]</scope>
    <source>
        <strain evidence="1 2">DSM 30120</strain>
    </source>
</reference>
<name>B6XJT7_9GAMM</name>
<organism evidence="1 2">
    <name type="scientific">Providencia alcalifaciens DSM 30120</name>
    <dbReference type="NCBI Taxonomy" id="520999"/>
    <lineage>
        <taxon>Bacteria</taxon>
        <taxon>Pseudomonadati</taxon>
        <taxon>Pseudomonadota</taxon>
        <taxon>Gammaproteobacteria</taxon>
        <taxon>Enterobacterales</taxon>
        <taxon>Morganellaceae</taxon>
        <taxon>Providencia</taxon>
    </lineage>
</organism>
<dbReference type="EMBL" id="ABXW01000070">
    <property type="protein sequence ID" value="EEB44294.1"/>
    <property type="molecule type" value="Genomic_DNA"/>
</dbReference>
<dbReference type="Proteomes" id="UP000003729">
    <property type="component" value="Unassembled WGS sequence"/>
</dbReference>
<dbReference type="AlphaFoldDB" id="B6XJT7"/>
<protein>
    <submittedName>
        <fullName evidence="1">Uncharacterized protein</fullName>
    </submittedName>
</protein>